<dbReference type="PROSITE" id="PS50928">
    <property type="entry name" value="ABC_TM1"/>
    <property type="match status" value="1"/>
</dbReference>
<comment type="subcellular location">
    <subcellularLocation>
        <location evidence="1 11">Cell membrane</location>
        <topology evidence="1 11">Multi-pass membrane protein</topology>
    </subcellularLocation>
</comment>
<evidence type="ECO:0000313" key="13">
    <source>
        <dbReference type="EMBL" id="MBD3323065.1"/>
    </source>
</evidence>
<dbReference type="InterPro" id="IPR050045">
    <property type="entry name" value="Opp2B"/>
</dbReference>
<organism evidence="13 14">
    <name type="scientific">candidate division KSB3 bacterium</name>
    <dbReference type="NCBI Taxonomy" id="2044937"/>
    <lineage>
        <taxon>Bacteria</taxon>
        <taxon>candidate division KSB3</taxon>
    </lineage>
</organism>
<feature type="transmembrane region" description="Helical" evidence="11">
    <location>
        <begin position="101"/>
        <end position="125"/>
    </location>
</feature>
<feature type="transmembrane region" description="Helical" evidence="11">
    <location>
        <begin position="283"/>
        <end position="305"/>
    </location>
</feature>
<feature type="transmembrane region" description="Helical" evidence="11">
    <location>
        <begin position="232"/>
        <end position="254"/>
    </location>
</feature>
<evidence type="ECO:0000256" key="9">
    <source>
        <dbReference type="ARBA" id="ARBA00023136"/>
    </source>
</evidence>
<evidence type="ECO:0000259" key="12">
    <source>
        <dbReference type="PROSITE" id="PS50928"/>
    </source>
</evidence>
<dbReference type="PANTHER" id="PTHR43163">
    <property type="entry name" value="DIPEPTIDE TRANSPORT SYSTEM PERMEASE PROTEIN DPPB-RELATED"/>
    <property type="match status" value="1"/>
</dbReference>
<evidence type="ECO:0000256" key="7">
    <source>
        <dbReference type="ARBA" id="ARBA00023065"/>
    </source>
</evidence>
<evidence type="ECO:0000256" key="3">
    <source>
        <dbReference type="ARBA" id="ARBA00022475"/>
    </source>
</evidence>
<dbReference type="Pfam" id="PF00528">
    <property type="entry name" value="BPD_transp_1"/>
    <property type="match status" value="1"/>
</dbReference>
<sequence length="312" mass="34955">MLYKYILRRFIAMIPVLIGITLVVFLIIHYAPGDPVANMLGETYFDEEQYEQLRHELGFDRPVLIQYVTWLGRIVRGELGNSLIRKRPVVELIKERFPNTLILAACGVFFALLIAIPIGILTAVYQDTWLDNIGRVLALLGVSMPAFWRGLVLMLIFSWYIRIFPSGGSISEQGLIALVLPSISLGISLAAIVMRMTRSSMLEVLRQDYITTARAKGLAEATVLFKHSLKNAMIPVVTVVGLQVGYLMGTGAILTETVFSWPGLGRLIVQAINERDVPLVQGLILFVALMFVLVNLVVDLLYVYLDPRIEYK</sequence>
<keyword evidence="4" id="KW-0533">Nickel</keyword>
<proteinExistence type="inferred from homology"/>
<dbReference type="InterPro" id="IPR035906">
    <property type="entry name" value="MetI-like_sf"/>
</dbReference>
<dbReference type="AlphaFoldDB" id="A0A9D5JS12"/>
<dbReference type="InterPro" id="IPR000515">
    <property type="entry name" value="MetI-like"/>
</dbReference>
<evidence type="ECO:0000256" key="5">
    <source>
        <dbReference type="ARBA" id="ARBA00022692"/>
    </source>
</evidence>
<evidence type="ECO:0000256" key="1">
    <source>
        <dbReference type="ARBA" id="ARBA00004651"/>
    </source>
</evidence>
<accession>A0A9D5JS12</accession>
<evidence type="ECO:0000256" key="4">
    <source>
        <dbReference type="ARBA" id="ARBA00022596"/>
    </source>
</evidence>
<evidence type="ECO:0000256" key="10">
    <source>
        <dbReference type="ARBA" id="ARBA00024202"/>
    </source>
</evidence>
<gene>
    <name evidence="13" type="ORF">GF339_00685</name>
</gene>
<keyword evidence="9 11" id="KW-0472">Membrane</keyword>
<comment type="caution">
    <text evidence="13">The sequence shown here is derived from an EMBL/GenBank/DDBJ whole genome shotgun (WGS) entry which is preliminary data.</text>
</comment>
<name>A0A9D5JS12_9BACT</name>
<keyword evidence="8" id="KW-0921">Nickel transport</keyword>
<feature type="transmembrane region" description="Helical" evidence="11">
    <location>
        <begin position="137"/>
        <end position="161"/>
    </location>
</feature>
<evidence type="ECO:0000256" key="11">
    <source>
        <dbReference type="RuleBase" id="RU363032"/>
    </source>
</evidence>
<dbReference type="InterPro" id="IPR045621">
    <property type="entry name" value="BPD_transp_1_N"/>
</dbReference>
<dbReference type="PANTHER" id="PTHR43163:SF6">
    <property type="entry name" value="DIPEPTIDE TRANSPORT SYSTEM PERMEASE PROTEIN DPPB-RELATED"/>
    <property type="match status" value="1"/>
</dbReference>
<dbReference type="Proteomes" id="UP000649604">
    <property type="component" value="Unassembled WGS sequence"/>
</dbReference>
<feature type="domain" description="ABC transmembrane type-1" evidence="12">
    <location>
        <begin position="97"/>
        <end position="302"/>
    </location>
</feature>
<feature type="transmembrane region" description="Helical" evidence="11">
    <location>
        <begin position="12"/>
        <end position="31"/>
    </location>
</feature>
<dbReference type="SUPFAM" id="SSF161098">
    <property type="entry name" value="MetI-like"/>
    <property type="match status" value="1"/>
</dbReference>
<dbReference type="EMBL" id="WJJP01000017">
    <property type="protein sequence ID" value="MBD3323065.1"/>
    <property type="molecule type" value="Genomic_DNA"/>
</dbReference>
<dbReference type="GO" id="GO:0015099">
    <property type="term" value="F:nickel cation transmembrane transporter activity"/>
    <property type="evidence" value="ECO:0007669"/>
    <property type="project" value="InterPro"/>
</dbReference>
<dbReference type="Gene3D" id="1.10.3720.10">
    <property type="entry name" value="MetI-like"/>
    <property type="match status" value="1"/>
</dbReference>
<dbReference type="NCBIfam" id="NF045470">
    <property type="entry name" value="Opp2B"/>
    <property type="match status" value="1"/>
</dbReference>
<dbReference type="GO" id="GO:0005886">
    <property type="term" value="C:plasma membrane"/>
    <property type="evidence" value="ECO:0007669"/>
    <property type="project" value="UniProtKB-SubCell"/>
</dbReference>
<keyword evidence="2 11" id="KW-0813">Transport</keyword>
<evidence type="ECO:0000256" key="6">
    <source>
        <dbReference type="ARBA" id="ARBA00022989"/>
    </source>
</evidence>
<comment type="similarity">
    <text evidence="10">Belongs to the binding-protein-dependent transport system permease family. OppBC subfamily.</text>
</comment>
<feature type="transmembrane region" description="Helical" evidence="11">
    <location>
        <begin position="173"/>
        <end position="193"/>
    </location>
</feature>
<keyword evidence="6 11" id="KW-1133">Transmembrane helix</keyword>
<reference evidence="13" key="1">
    <citation type="submission" date="2019-11" db="EMBL/GenBank/DDBJ databases">
        <title>Microbial mats filling the niche in hypersaline microbial mats.</title>
        <authorList>
            <person name="Wong H.L."/>
            <person name="Macleod F.I."/>
            <person name="White R.A. III"/>
            <person name="Burns B.P."/>
        </authorList>
    </citation>
    <scope>NUCLEOTIDE SEQUENCE</scope>
    <source>
        <strain evidence="13">Rbin_158</strain>
    </source>
</reference>
<keyword evidence="5 11" id="KW-0812">Transmembrane</keyword>
<protein>
    <submittedName>
        <fullName evidence="13">ABC transporter permease subunit</fullName>
    </submittedName>
</protein>
<evidence type="ECO:0000256" key="8">
    <source>
        <dbReference type="ARBA" id="ARBA00023112"/>
    </source>
</evidence>
<dbReference type="CDD" id="cd06261">
    <property type="entry name" value="TM_PBP2"/>
    <property type="match status" value="1"/>
</dbReference>
<keyword evidence="7" id="KW-0406">Ion transport</keyword>
<dbReference type="Pfam" id="PF19300">
    <property type="entry name" value="BPD_transp_1_N"/>
    <property type="match status" value="1"/>
</dbReference>
<evidence type="ECO:0000256" key="2">
    <source>
        <dbReference type="ARBA" id="ARBA00022448"/>
    </source>
</evidence>
<keyword evidence="3" id="KW-1003">Cell membrane</keyword>
<evidence type="ECO:0000313" key="14">
    <source>
        <dbReference type="Proteomes" id="UP000649604"/>
    </source>
</evidence>